<dbReference type="Pfam" id="PF01551">
    <property type="entry name" value="Peptidase_M23"/>
    <property type="match status" value="1"/>
</dbReference>
<dbReference type="OrthoDB" id="9815884at2"/>
<evidence type="ECO:0000313" key="6">
    <source>
        <dbReference type="Proteomes" id="UP000323930"/>
    </source>
</evidence>
<organism evidence="5 6">
    <name type="scientific">Seonamhaeicola marinus</name>
    <dbReference type="NCBI Taxonomy" id="1912246"/>
    <lineage>
        <taxon>Bacteria</taxon>
        <taxon>Pseudomonadati</taxon>
        <taxon>Bacteroidota</taxon>
        <taxon>Flavobacteriia</taxon>
        <taxon>Flavobacteriales</taxon>
        <taxon>Flavobacteriaceae</taxon>
    </lineage>
</organism>
<dbReference type="Proteomes" id="UP000323930">
    <property type="component" value="Unassembled WGS sequence"/>
</dbReference>
<evidence type="ECO:0000313" key="5">
    <source>
        <dbReference type="EMBL" id="TYA74088.1"/>
    </source>
</evidence>
<dbReference type="EMBL" id="VSDQ01000679">
    <property type="protein sequence ID" value="TYA74088.1"/>
    <property type="molecule type" value="Genomic_DNA"/>
</dbReference>
<dbReference type="SUPFAM" id="SSF51261">
    <property type="entry name" value="Duplicated hybrid motif"/>
    <property type="match status" value="1"/>
</dbReference>
<dbReference type="RefSeq" id="WP_148542655.1">
    <property type="nucleotide sequence ID" value="NZ_VSDQ01000679.1"/>
</dbReference>
<evidence type="ECO:0000256" key="1">
    <source>
        <dbReference type="ARBA" id="ARBA00022729"/>
    </source>
</evidence>
<dbReference type="AlphaFoldDB" id="A0A5D0HS30"/>
<proteinExistence type="predicted"/>
<accession>A0A5D0HS30</accession>
<reference evidence="5 6" key="1">
    <citation type="submission" date="2019-08" db="EMBL/GenBank/DDBJ databases">
        <title>Seonamhaeicola sediminis sp. nov., isolated from marine sediment.</title>
        <authorList>
            <person name="Cao W.R."/>
        </authorList>
    </citation>
    <scope>NUCLEOTIDE SEQUENCE [LARGE SCALE GENOMIC DNA]</scope>
    <source>
        <strain evidence="5 6">B011</strain>
    </source>
</reference>
<dbReference type="Gene3D" id="2.70.70.10">
    <property type="entry name" value="Glucose Permease (Domain IIA)"/>
    <property type="match status" value="1"/>
</dbReference>
<name>A0A5D0HS30_9FLAO</name>
<dbReference type="GO" id="GO:0004222">
    <property type="term" value="F:metalloendopeptidase activity"/>
    <property type="evidence" value="ECO:0007669"/>
    <property type="project" value="TreeGrafter"/>
</dbReference>
<dbReference type="CDD" id="cd12797">
    <property type="entry name" value="M23_peptidase"/>
    <property type="match status" value="1"/>
</dbReference>
<feature type="coiled-coil region" evidence="2">
    <location>
        <begin position="165"/>
        <end position="192"/>
    </location>
</feature>
<keyword evidence="2" id="KW-0175">Coiled coil</keyword>
<protein>
    <submittedName>
        <fullName evidence="5">Peptidoglycan DD-metalloendopeptidase family protein</fullName>
    </submittedName>
</protein>
<feature type="chain" id="PRO_5022815615" evidence="3">
    <location>
        <begin position="26"/>
        <end position="411"/>
    </location>
</feature>
<keyword evidence="6" id="KW-1185">Reference proteome</keyword>
<feature type="signal peptide" evidence="3">
    <location>
        <begin position="1"/>
        <end position="25"/>
    </location>
</feature>
<evidence type="ECO:0000256" key="3">
    <source>
        <dbReference type="SAM" id="SignalP"/>
    </source>
</evidence>
<dbReference type="InterPro" id="IPR050570">
    <property type="entry name" value="Cell_wall_metabolism_enzyme"/>
</dbReference>
<dbReference type="PANTHER" id="PTHR21666">
    <property type="entry name" value="PEPTIDASE-RELATED"/>
    <property type="match status" value="1"/>
</dbReference>
<evidence type="ECO:0000256" key="2">
    <source>
        <dbReference type="SAM" id="Coils"/>
    </source>
</evidence>
<dbReference type="Gene3D" id="6.10.250.3150">
    <property type="match status" value="1"/>
</dbReference>
<feature type="domain" description="M23ase beta-sheet core" evidence="4">
    <location>
        <begin position="312"/>
        <end position="398"/>
    </location>
</feature>
<gene>
    <name evidence="5" type="ORF">FUA24_12130</name>
</gene>
<feature type="coiled-coil region" evidence="2">
    <location>
        <begin position="31"/>
        <end position="61"/>
    </location>
</feature>
<dbReference type="InterPro" id="IPR011055">
    <property type="entry name" value="Dup_hybrid_motif"/>
</dbReference>
<dbReference type="InterPro" id="IPR016047">
    <property type="entry name" value="M23ase_b-sheet_dom"/>
</dbReference>
<feature type="coiled-coil region" evidence="2">
    <location>
        <begin position="87"/>
        <end position="121"/>
    </location>
</feature>
<comment type="caution">
    <text evidence="5">The sequence shown here is derived from an EMBL/GenBank/DDBJ whole genome shotgun (WGS) entry which is preliminary data.</text>
</comment>
<evidence type="ECO:0000259" key="4">
    <source>
        <dbReference type="Pfam" id="PF01551"/>
    </source>
</evidence>
<sequence length="411" mass="47175">MIKHINSHKSLILIIALLCSSMVFAQNGNKRKELETRRKEILREIQEINKLRSENKSKEKSELSQIEEYSYKISVLDNLIKITNQQANLINREINNNQKKITGLRDELRQLKEDYAAMVVKSYKSKNQHSRIMFLLSSNDFKQAYKRLQYIKQYANHQKEQGEAIKNKTLELQALNKDLLKQQEEKKVLVAENRSNQKSLQAERKLHEELMISIRKDFSKYTAQIRKKQREAERIDREIDKIISAAIANSNKGKASSTSSKSFSLTPEDKALASNFLSNKGKLPWPVDKKMYIKTRFGTQPSSIDRNVTIKSSGVRIAVPKGAKARSVFDGEVIAVFKTKNSSPGVIVRHGSYVTTYKNLSKIYVKQGDKVKTKQALGEVFTNTSNGETLLWFRISKGVAKENPANWIYKM</sequence>
<feature type="coiled-coil region" evidence="2">
    <location>
        <begin position="218"/>
        <end position="245"/>
    </location>
</feature>
<dbReference type="PANTHER" id="PTHR21666:SF289">
    <property type="entry name" value="L-ALA--D-GLU ENDOPEPTIDASE"/>
    <property type="match status" value="1"/>
</dbReference>
<keyword evidence="1 3" id="KW-0732">Signal</keyword>